<evidence type="ECO:0000313" key="2">
    <source>
        <dbReference type="EMBL" id="EFA81511.1"/>
    </source>
</evidence>
<name>D3BAC4_HETP5</name>
<comment type="subcellular location">
    <subcellularLocation>
        <location evidence="1">Nucleus</location>
        <location evidence="1">Nucleolus</location>
    </subcellularLocation>
</comment>
<dbReference type="STRING" id="670386.D3BAC4"/>
<dbReference type="InParanoid" id="D3BAC4"/>
<gene>
    <name evidence="2" type="ORF">PPL_05500</name>
</gene>
<dbReference type="GO" id="GO:0000462">
    <property type="term" value="P:maturation of SSU-rRNA from tricistronic rRNA transcript (SSU-rRNA, 5.8S rRNA, LSU-rRNA)"/>
    <property type="evidence" value="ECO:0007669"/>
    <property type="project" value="TreeGrafter"/>
</dbReference>
<dbReference type="GO" id="GO:0030515">
    <property type="term" value="F:snoRNA binding"/>
    <property type="evidence" value="ECO:0007669"/>
    <property type="project" value="TreeGrafter"/>
</dbReference>
<evidence type="ECO:0000256" key="1">
    <source>
        <dbReference type="RuleBase" id="RU367065"/>
    </source>
</evidence>
<dbReference type="GeneID" id="31360984"/>
<comment type="similarity">
    <text evidence="1">Belongs to the HEATR1/UTP10 family.</text>
</comment>
<dbReference type="GO" id="GO:0032040">
    <property type="term" value="C:small-subunit processome"/>
    <property type="evidence" value="ECO:0007669"/>
    <property type="project" value="TreeGrafter"/>
</dbReference>
<dbReference type="PANTHER" id="PTHR13457">
    <property type="entry name" value="BAP28"/>
    <property type="match status" value="1"/>
</dbReference>
<keyword evidence="3" id="KW-1185">Reference proteome</keyword>
<dbReference type="InterPro" id="IPR040191">
    <property type="entry name" value="UTP10"/>
</dbReference>
<dbReference type="RefSeq" id="XP_020433628.1">
    <property type="nucleotide sequence ID" value="XM_020576379.1"/>
</dbReference>
<sequence length="182" mass="20486">MNGGSSNNSSSTNSNNNNSVTLVQEDLLCNIISSIQKCLSFDKDGFLDKQKFEKLLPALVNQLENQMGNEESYKNRVDRYLVPCITQLAITINQEMLWKPMNHAVLMKTRNPYANVKLSAIAVIQSLYKRLGERLLILLPESFQFISELLEDSAPEVEKACQDLVKTIEAHLGTEESISSYL</sequence>
<keyword evidence="1" id="KW-0687">Ribonucleoprotein</keyword>
<keyword evidence="1" id="KW-0539">Nucleus</keyword>
<protein>
    <recommendedName>
        <fullName evidence="1">HEAT repeat-containing protein 1</fullName>
    </recommendedName>
</protein>
<dbReference type="Gene3D" id="1.25.10.10">
    <property type="entry name" value="Leucine-rich Repeat Variant"/>
    <property type="match status" value="1"/>
</dbReference>
<dbReference type="GO" id="GO:0045943">
    <property type="term" value="P:positive regulation of transcription by RNA polymerase I"/>
    <property type="evidence" value="ECO:0007669"/>
    <property type="project" value="TreeGrafter"/>
</dbReference>
<dbReference type="PANTHER" id="PTHR13457:SF1">
    <property type="entry name" value="HEAT REPEAT-CONTAINING PROTEIN 1"/>
    <property type="match status" value="1"/>
</dbReference>
<dbReference type="InterPro" id="IPR016024">
    <property type="entry name" value="ARM-type_fold"/>
</dbReference>
<keyword evidence="1" id="KW-0690">Ribosome biogenesis</keyword>
<accession>D3BAC4</accession>
<reference evidence="2 3" key="1">
    <citation type="journal article" date="2011" name="Genome Res.">
        <title>Phylogeny-wide analysis of social amoeba genomes highlights ancient origins for complex intercellular communication.</title>
        <authorList>
            <person name="Heidel A.J."/>
            <person name="Lawal H.M."/>
            <person name="Felder M."/>
            <person name="Schilde C."/>
            <person name="Helps N.R."/>
            <person name="Tunggal B."/>
            <person name="Rivero F."/>
            <person name="John U."/>
            <person name="Schleicher M."/>
            <person name="Eichinger L."/>
            <person name="Platzer M."/>
            <person name="Noegel A.A."/>
            <person name="Schaap P."/>
            <person name="Gloeckner G."/>
        </authorList>
    </citation>
    <scope>NUCLEOTIDE SEQUENCE [LARGE SCALE GENOMIC DNA]</scope>
    <source>
        <strain evidence="3">ATCC 26659 / Pp 5 / PN500</strain>
    </source>
</reference>
<evidence type="ECO:0000313" key="3">
    <source>
        <dbReference type="Proteomes" id="UP000001396"/>
    </source>
</evidence>
<dbReference type="EMBL" id="ADBJ01000025">
    <property type="protein sequence ID" value="EFA81511.1"/>
    <property type="molecule type" value="Genomic_DNA"/>
</dbReference>
<dbReference type="GO" id="GO:0030686">
    <property type="term" value="C:90S preribosome"/>
    <property type="evidence" value="ECO:0007669"/>
    <property type="project" value="TreeGrafter"/>
</dbReference>
<dbReference type="SUPFAM" id="SSF48371">
    <property type="entry name" value="ARM repeat"/>
    <property type="match status" value="1"/>
</dbReference>
<dbReference type="InterPro" id="IPR011989">
    <property type="entry name" value="ARM-like"/>
</dbReference>
<dbReference type="OMA" id="CKTTIAY"/>
<comment type="caution">
    <text evidence="2">The sequence shown here is derived from an EMBL/GenBank/DDBJ whole genome shotgun (WGS) entry which is preliminary data.</text>
</comment>
<keyword evidence="1" id="KW-0698">rRNA processing</keyword>
<comment type="function">
    <text evidence="1">Involved in nucleolar processing of pre-18S ribosomal RNA.</text>
</comment>
<dbReference type="GO" id="GO:0034455">
    <property type="term" value="C:t-UTP complex"/>
    <property type="evidence" value="ECO:0007669"/>
    <property type="project" value="TreeGrafter"/>
</dbReference>
<dbReference type="AlphaFoldDB" id="D3BAC4"/>
<proteinExistence type="inferred from homology"/>
<dbReference type="Proteomes" id="UP000001396">
    <property type="component" value="Unassembled WGS sequence"/>
</dbReference>
<organism evidence="2 3">
    <name type="scientific">Heterostelium pallidum (strain ATCC 26659 / Pp 5 / PN500)</name>
    <name type="common">Cellular slime mold</name>
    <name type="synonym">Polysphondylium pallidum</name>
    <dbReference type="NCBI Taxonomy" id="670386"/>
    <lineage>
        <taxon>Eukaryota</taxon>
        <taxon>Amoebozoa</taxon>
        <taxon>Evosea</taxon>
        <taxon>Eumycetozoa</taxon>
        <taxon>Dictyostelia</taxon>
        <taxon>Acytosteliales</taxon>
        <taxon>Acytosteliaceae</taxon>
        <taxon>Heterostelium</taxon>
    </lineage>
</organism>